<evidence type="ECO:0000313" key="4">
    <source>
        <dbReference type="Proteomes" id="UP001530315"/>
    </source>
</evidence>
<evidence type="ECO:0000313" key="3">
    <source>
        <dbReference type="EMBL" id="KAL3774344.1"/>
    </source>
</evidence>
<evidence type="ECO:0000256" key="1">
    <source>
        <dbReference type="SAM" id="MobiDB-lite"/>
    </source>
</evidence>
<feature type="compositionally biased region" description="Low complexity" evidence="1">
    <location>
        <begin position="7"/>
        <end position="31"/>
    </location>
</feature>
<evidence type="ECO:0000256" key="2">
    <source>
        <dbReference type="SAM" id="Phobius"/>
    </source>
</evidence>
<dbReference type="InterPro" id="IPR046733">
    <property type="entry name" value="DUF6625"/>
</dbReference>
<name>A0ABD3NFK4_9STRA</name>
<dbReference type="Pfam" id="PF20330">
    <property type="entry name" value="DUF6625"/>
    <property type="match status" value="1"/>
</dbReference>
<keyword evidence="2" id="KW-1133">Transmembrane helix</keyword>
<keyword evidence="2" id="KW-0472">Membrane</keyword>
<feature type="transmembrane region" description="Helical" evidence="2">
    <location>
        <begin position="72"/>
        <end position="94"/>
    </location>
</feature>
<comment type="caution">
    <text evidence="3">The sequence shown here is derived from an EMBL/GenBank/DDBJ whole genome shotgun (WGS) entry which is preliminary data.</text>
</comment>
<keyword evidence="4" id="KW-1185">Reference proteome</keyword>
<proteinExistence type="predicted"/>
<dbReference type="EMBL" id="JALLAZ020001475">
    <property type="protein sequence ID" value="KAL3774344.1"/>
    <property type="molecule type" value="Genomic_DNA"/>
</dbReference>
<gene>
    <name evidence="3" type="ORF">ACHAW5_006509</name>
</gene>
<keyword evidence="2" id="KW-0812">Transmembrane</keyword>
<protein>
    <submittedName>
        <fullName evidence="3">Uncharacterized protein</fullName>
    </submittedName>
</protein>
<dbReference type="AlphaFoldDB" id="A0ABD3NFK4"/>
<accession>A0ABD3NFK4</accession>
<feature type="region of interest" description="Disordered" evidence="1">
    <location>
        <begin position="1"/>
        <end position="31"/>
    </location>
</feature>
<dbReference type="Proteomes" id="UP001530315">
    <property type="component" value="Unassembled WGS sequence"/>
</dbReference>
<organism evidence="3 4">
    <name type="scientific">Stephanodiscus triporus</name>
    <dbReference type="NCBI Taxonomy" id="2934178"/>
    <lineage>
        <taxon>Eukaryota</taxon>
        <taxon>Sar</taxon>
        <taxon>Stramenopiles</taxon>
        <taxon>Ochrophyta</taxon>
        <taxon>Bacillariophyta</taxon>
        <taxon>Coscinodiscophyceae</taxon>
        <taxon>Thalassiosirophycidae</taxon>
        <taxon>Stephanodiscales</taxon>
        <taxon>Stephanodiscaceae</taxon>
        <taxon>Stephanodiscus</taxon>
    </lineage>
</organism>
<reference evidence="3 4" key="1">
    <citation type="submission" date="2024-10" db="EMBL/GenBank/DDBJ databases">
        <title>Updated reference genomes for cyclostephanoid diatoms.</title>
        <authorList>
            <person name="Roberts W.R."/>
            <person name="Alverson A.J."/>
        </authorList>
    </citation>
    <scope>NUCLEOTIDE SEQUENCE [LARGE SCALE GENOMIC DNA]</scope>
    <source>
        <strain evidence="3 4">AJA276-08</strain>
    </source>
</reference>
<feature type="transmembrane region" description="Helical" evidence="2">
    <location>
        <begin position="35"/>
        <end position="51"/>
    </location>
</feature>
<sequence length="1119" mass="123665">MQRRNLSDSSRPPSPTTTQSVATGRRPTTTRATTIVPPAATAAAAAMAGAWRRRRCRAILAALTTPSPSRGALLCAAASLFLSLGLVLVLGRALPQSSSPRLRVVVGPESMAAGGGLLPANPYAAMKKDKDGKTRRRLAVIIPYLPASDGAPTFPPYFDLFATSAAGSSSVIDFLVFHCFVPTSLLPDASALPSNVRLIDMNEGGGKEEGGEDGCGLARLFTRVTDERQKDGRNMKTPLETLVRKLSRQIINYPYILVEYKPAFGHIFADYLGEYTHWGYSDLDVVFGDMSRWIDDDEWNDYDVVTYGYGDQDKLYLRGQFTFHRNDPVRINQLWRHCKYLSEMDVRYAHPETLKFESAEGCYSQAVLTRNDVRVKWAVKAATDYLDESPIYTHGVYLSLGSMPSSTSSVSYRPKSVLYTASTLESGRQLLALPHDWFEDKVLYPKYAEEGLSIQKYVGERARVETYRMLHDAGDESAANVKCMFWAPKTYQMDICTVDGNVGSDEVVILERGILYKQKFVQRRTKLFPEGISSFPFFHFQEWKRIYRTTELLPSHNIRSTSTMPGLIVTKEGTLPLFSPASTSPGWNFKRDPRSWSTSATSAWMSADTGSTATRPTGNKFCLHSSPKGHPKGATVCKVAASWPRSVVSDNKITLLRDSASATVLRSPKSPPPKTGAVRGKKADSEMNAWWDGKLVDANKDVTLALTLQITHSQMNDKTLVQNLLALADSNIYMWGARQPCVLLIHVDHSQDDVDVYSQTTEMIKDIFAPKEASSVPHLRNSLVAIVDSFQHATVSRKALINMATHAAPTRWILSGLEVERGLLLSSEASVYAMREARVYADMPGYVFVIPQFASTRDDIIDDDANNRFPTDRNIYSGVGAASLPSLRGKQTIVSNLSKYDCVKCVSGDSQAGDDDTEEHGARRLTDVHSSATGKNVEELIEDLWWDLSVADVYGTPGGFSGEARSSVEAMAKIHDSIEVSLVSLLDLKGEQLEYLQNFDKSPILMIDRLGPKKEMMTLDLAPEVEDFRGRRCYHLLRLAQLAAFGYKVGVVPGAFAVSYPKTRDALCTESIQQSGPAQCECELDSEGTVKEILIDEAKRPAKVAVLMNEHDSAVVKMH</sequence>